<keyword evidence="6" id="KW-0769">Symport</keyword>
<dbReference type="RefSeq" id="WP_044578872.1">
    <property type="nucleotide sequence ID" value="NZ_BAABDR010000055.1"/>
</dbReference>
<dbReference type="GO" id="GO:0015293">
    <property type="term" value="F:symporter activity"/>
    <property type="evidence" value="ECO:0007669"/>
    <property type="project" value="UniProtKB-KW"/>
</dbReference>
<dbReference type="Proteomes" id="UP000756710">
    <property type="component" value="Unassembled WGS sequence"/>
</dbReference>
<evidence type="ECO:0000256" key="5">
    <source>
        <dbReference type="ARBA" id="ARBA00022692"/>
    </source>
</evidence>
<protein>
    <recommendedName>
        <fullName evidence="10">Putative proline/betaine transporter</fullName>
    </recommendedName>
</protein>
<dbReference type="InterPro" id="IPR020846">
    <property type="entry name" value="MFS_dom"/>
</dbReference>
<comment type="function">
    <text evidence="9">May be a proton symporter involved in the uptake of osmolytes such as proline and glycine betaine.</text>
</comment>
<evidence type="ECO:0000313" key="14">
    <source>
        <dbReference type="EMBL" id="MBP2059905.1"/>
    </source>
</evidence>
<dbReference type="EMBL" id="JAGGLR010000002">
    <property type="protein sequence ID" value="MBP2059905.1"/>
    <property type="molecule type" value="Genomic_DNA"/>
</dbReference>
<dbReference type="FunFam" id="1.20.1250.20:FF:000001">
    <property type="entry name" value="Dicarboxylate MFS transporter"/>
    <property type="match status" value="1"/>
</dbReference>
<dbReference type="PROSITE" id="PS50850">
    <property type="entry name" value="MFS"/>
    <property type="match status" value="1"/>
</dbReference>
<evidence type="ECO:0000256" key="3">
    <source>
        <dbReference type="ARBA" id="ARBA00022448"/>
    </source>
</evidence>
<dbReference type="InterPro" id="IPR011701">
    <property type="entry name" value="MFS"/>
</dbReference>
<evidence type="ECO:0000256" key="10">
    <source>
        <dbReference type="ARBA" id="ARBA00039918"/>
    </source>
</evidence>
<organism evidence="13">
    <name type="scientific">Streptomyces iranensis</name>
    <dbReference type="NCBI Taxonomy" id="576784"/>
    <lineage>
        <taxon>Bacteria</taxon>
        <taxon>Bacillati</taxon>
        <taxon>Actinomycetota</taxon>
        <taxon>Actinomycetes</taxon>
        <taxon>Kitasatosporales</taxon>
        <taxon>Streptomycetaceae</taxon>
        <taxon>Streptomyces</taxon>
        <taxon>Streptomyces violaceusniger group</taxon>
    </lineage>
</organism>
<evidence type="ECO:0000256" key="11">
    <source>
        <dbReference type="SAM" id="Phobius"/>
    </source>
</evidence>
<dbReference type="InterPro" id="IPR036259">
    <property type="entry name" value="MFS_trans_sf"/>
</dbReference>
<keyword evidence="4" id="KW-1003">Cell membrane</keyword>
<feature type="transmembrane region" description="Helical" evidence="11">
    <location>
        <begin position="308"/>
        <end position="326"/>
    </location>
</feature>
<evidence type="ECO:0000313" key="15">
    <source>
        <dbReference type="Proteomes" id="UP000756710"/>
    </source>
</evidence>
<evidence type="ECO:0000256" key="9">
    <source>
        <dbReference type="ARBA" id="ARBA00037295"/>
    </source>
</evidence>
<reference evidence="14 15" key="2">
    <citation type="submission" date="2021-03" db="EMBL/GenBank/DDBJ databases">
        <title>Genomic Encyclopedia of Type Strains, Phase IV (KMG-IV): sequencing the most valuable type-strain genomes for metagenomic binning, comparative biology and taxonomic classification.</title>
        <authorList>
            <person name="Goeker M."/>
        </authorList>
    </citation>
    <scope>NUCLEOTIDE SEQUENCE [LARGE SCALE GENOMIC DNA]</scope>
    <source>
        <strain evidence="14 15">DSM 41954</strain>
    </source>
</reference>
<accession>A0A061A058</accession>
<comment type="similarity">
    <text evidence="2">Belongs to the major facilitator superfamily. Metabolite:H+ Symporter (MHS) family (TC 2.A.1.6) family.</text>
</comment>
<feature type="transmembrane region" description="Helical" evidence="11">
    <location>
        <begin position="402"/>
        <end position="422"/>
    </location>
</feature>
<gene>
    <name evidence="14" type="ORF">J2Z30_000903</name>
    <name evidence="13" type="ORF">SIRAN8388</name>
</gene>
<evidence type="ECO:0000256" key="6">
    <source>
        <dbReference type="ARBA" id="ARBA00022847"/>
    </source>
</evidence>
<evidence type="ECO:0000313" key="13">
    <source>
        <dbReference type="EMBL" id="CDR14540.1"/>
    </source>
</evidence>
<feature type="transmembrane region" description="Helical" evidence="11">
    <location>
        <begin position="242"/>
        <end position="265"/>
    </location>
</feature>
<dbReference type="PANTHER" id="PTHR43045:SF1">
    <property type="entry name" value="SHIKIMATE TRANSPORTER"/>
    <property type="match status" value="1"/>
</dbReference>
<feature type="transmembrane region" description="Helical" evidence="11">
    <location>
        <begin position="332"/>
        <end position="361"/>
    </location>
</feature>
<evidence type="ECO:0000256" key="4">
    <source>
        <dbReference type="ARBA" id="ARBA00022475"/>
    </source>
</evidence>
<dbReference type="EMBL" id="LK022848">
    <property type="protein sequence ID" value="CDR14540.1"/>
    <property type="molecule type" value="Genomic_DNA"/>
</dbReference>
<feature type="transmembrane region" description="Helical" evidence="11">
    <location>
        <begin position="113"/>
        <end position="133"/>
    </location>
</feature>
<evidence type="ECO:0000256" key="1">
    <source>
        <dbReference type="ARBA" id="ARBA00004651"/>
    </source>
</evidence>
<dbReference type="HOGENOM" id="CLU_001265_39_5_11"/>
<dbReference type="GO" id="GO:0005886">
    <property type="term" value="C:plasma membrane"/>
    <property type="evidence" value="ECO:0007669"/>
    <property type="project" value="UniProtKB-SubCell"/>
</dbReference>
<feature type="transmembrane region" description="Helical" evidence="11">
    <location>
        <begin position="154"/>
        <end position="176"/>
    </location>
</feature>
<feature type="transmembrane region" description="Helical" evidence="11">
    <location>
        <begin position="373"/>
        <end position="396"/>
    </location>
</feature>
<keyword evidence="7 11" id="KW-1133">Transmembrane helix</keyword>
<feature type="domain" description="Major facilitator superfamily (MFS) profile" evidence="12">
    <location>
        <begin position="16"/>
        <end position="426"/>
    </location>
</feature>
<dbReference type="CDD" id="cd17369">
    <property type="entry name" value="MFS_ShiA_like"/>
    <property type="match status" value="1"/>
</dbReference>
<dbReference type="Gene3D" id="1.20.1250.20">
    <property type="entry name" value="MFS general substrate transporter like domains"/>
    <property type="match status" value="2"/>
</dbReference>
<dbReference type="PANTHER" id="PTHR43045">
    <property type="entry name" value="SHIKIMATE TRANSPORTER"/>
    <property type="match status" value="1"/>
</dbReference>
<feature type="transmembrane region" description="Helical" evidence="11">
    <location>
        <begin position="188"/>
        <end position="207"/>
    </location>
</feature>
<dbReference type="Pfam" id="PF07690">
    <property type="entry name" value="MFS_1"/>
    <property type="match status" value="1"/>
</dbReference>
<proteinExistence type="inferred from homology"/>
<dbReference type="SUPFAM" id="SSF103473">
    <property type="entry name" value="MFS general substrate transporter"/>
    <property type="match status" value="1"/>
</dbReference>
<name>A0A061A058_9ACTN</name>
<feature type="transmembrane region" description="Helical" evidence="11">
    <location>
        <begin position="88"/>
        <end position="107"/>
    </location>
</feature>
<evidence type="ECO:0000256" key="2">
    <source>
        <dbReference type="ARBA" id="ARBA00008240"/>
    </source>
</evidence>
<comment type="subcellular location">
    <subcellularLocation>
        <location evidence="1">Cell membrane</location>
        <topology evidence="1">Multi-pass membrane protein</topology>
    </subcellularLocation>
</comment>
<evidence type="ECO:0000259" key="12">
    <source>
        <dbReference type="PROSITE" id="PS50850"/>
    </source>
</evidence>
<evidence type="ECO:0000256" key="8">
    <source>
        <dbReference type="ARBA" id="ARBA00023136"/>
    </source>
</evidence>
<feature type="transmembrane region" description="Helical" evidence="11">
    <location>
        <begin position="53"/>
        <end position="76"/>
    </location>
</feature>
<sequence>MPSGASTAPGAPARRALSSSTIGSVIEWYDFTIYGTAAALVINRLFFPQVSSAAGIMAAFATFAAGFLARPVGGFVAGHYGDKVSRKATLVVTLTVMGAATTLIGLLPTHAQIGLWAPILLVLLRLVQGFAVGGEWGGAVLMAVEHAPSGRRGLYGAWPQTGVSAGLLLGTGVFSAVSLLPDEQFLAWGWRLPFLASALLAGVGLYIRFRISEPESIVQAAESGGRSRRPLVDVVRKHPREVLIAIGARFAEGGNYYIFTVFILTYLSEELDLSRQVGLTGVMIAAAVDIAVIPLWGALSDRVGRRPVFIGGALFMAAFAGPFFLMVDTRSPVLICLALVVMMALGHGAVFGPLAAFYAELFPARVRYSGVSVGYQAGSVVLGGFTPMLATSVVLWSGGASWSLMALVAAGALIAAATMAVAPETFRRSLDSEAGAATRDGAVSREAVTTPT</sequence>
<evidence type="ECO:0000256" key="7">
    <source>
        <dbReference type="ARBA" id="ARBA00022989"/>
    </source>
</evidence>
<keyword evidence="5 11" id="KW-0812">Transmembrane</keyword>
<keyword evidence="3" id="KW-0813">Transport</keyword>
<feature type="transmembrane region" description="Helical" evidence="11">
    <location>
        <begin position="277"/>
        <end position="296"/>
    </location>
</feature>
<keyword evidence="15" id="KW-1185">Reference proteome</keyword>
<keyword evidence="8 11" id="KW-0472">Membrane</keyword>
<dbReference type="AlphaFoldDB" id="A0A061A058"/>
<reference evidence="13" key="1">
    <citation type="submission" date="2014-05" db="EMBL/GenBank/DDBJ databases">
        <authorList>
            <person name="Horn Fabian"/>
        </authorList>
    </citation>
    <scope>NUCLEOTIDE SEQUENCE</scope>
</reference>